<dbReference type="Proteomes" id="UP000315525">
    <property type="component" value="Unassembled WGS sequence"/>
</dbReference>
<dbReference type="Pfam" id="PF14534">
    <property type="entry name" value="DUF4440"/>
    <property type="match status" value="1"/>
</dbReference>
<keyword evidence="1" id="KW-1133">Transmembrane helix</keyword>
<keyword evidence="1" id="KW-0472">Membrane</keyword>
<dbReference type="AlphaFoldDB" id="A0A523UVT6"/>
<keyword evidence="1" id="KW-0812">Transmembrane</keyword>
<dbReference type="PROSITE" id="PS51257">
    <property type="entry name" value="PROKAR_LIPOPROTEIN"/>
    <property type="match status" value="1"/>
</dbReference>
<gene>
    <name evidence="3" type="ORF">E3J62_03415</name>
</gene>
<name>A0A523UVT6_UNCT6</name>
<feature type="domain" description="DUF4440" evidence="2">
    <location>
        <begin position="39"/>
        <end position="148"/>
    </location>
</feature>
<protein>
    <submittedName>
        <fullName evidence="3">DUF4440 domain-containing protein</fullName>
    </submittedName>
</protein>
<feature type="transmembrane region" description="Helical" evidence="1">
    <location>
        <begin position="7"/>
        <end position="25"/>
    </location>
</feature>
<evidence type="ECO:0000259" key="2">
    <source>
        <dbReference type="Pfam" id="PF14534"/>
    </source>
</evidence>
<dbReference type="InterPro" id="IPR027843">
    <property type="entry name" value="DUF4440"/>
</dbReference>
<reference evidence="3 4" key="1">
    <citation type="submission" date="2019-03" db="EMBL/GenBank/DDBJ databases">
        <title>Metabolic potential of uncultured bacteria and archaea associated with petroleum seepage in deep-sea sediments.</title>
        <authorList>
            <person name="Dong X."/>
            <person name="Hubert C."/>
        </authorList>
    </citation>
    <scope>NUCLEOTIDE SEQUENCE [LARGE SCALE GENOMIC DNA]</scope>
    <source>
        <strain evidence="3">E44_bin18</strain>
    </source>
</reference>
<proteinExistence type="predicted"/>
<evidence type="ECO:0000313" key="3">
    <source>
        <dbReference type="EMBL" id="TET46662.1"/>
    </source>
</evidence>
<evidence type="ECO:0000313" key="4">
    <source>
        <dbReference type="Proteomes" id="UP000315525"/>
    </source>
</evidence>
<dbReference type="Gene3D" id="3.10.450.50">
    <property type="match status" value="1"/>
</dbReference>
<organism evidence="3 4">
    <name type="scientific">candidate division TA06 bacterium</name>
    <dbReference type="NCBI Taxonomy" id="2250710"/>
    <lineage>
        <taxon>Bacteria</taxon>
        <taxon>Bacteria division TA06</taxon>
    </lineage>
</organism>
<dbReference type="EMBL" id="SOJN01000046">
    <property type="protein sequence ID" value="TET46662.1"/>
    <property type="molecule type" value="Genomic_DNA"/>
</dbReference>
<accession>A0A523UVT6</accession>
<evidence type="ECO:0000256" key="1">
    <source>
        <dbReference type="SAM" id="Phobius"/>
    </source>
</evidence>
<sequence length="164" mass="18711">MKESIRLITRTTWIVTLILLFFTYGCQRENSTSKEALDQARKEVDAAWLSEDVDVIIANSADDMILMPPNVERKTGKEEIRSFLQGFFDHFTMTELKTVEREVIVSGDWAFESSSYEWVIVPEGGGEGISDQVNFIGIWQRQSDGAWREVRAIWNSTKPIAGTQ</sequence>
<comment type="caution">
    <text evidence="3">The sequence shown here is derived from an EMBL/GenBank/DDBJ whole genome shotgun (WGS) entry which is preliminary data.</text>
</comment>
<dbReference type="InterPro" id="IPR032710">
    <property type="entry name" value="NTF2-like_dom_sf"/>
</dbReference>
<dbReference type="SUPFAM" id="SSF54427">
    <property type="entry name" value="NTF2-like"/>
    <property type="match status" value="1"/>
</dbReference>